<gene>
    <name evidence="4" type="ORF">DILT_LOCUS16985</name>
</gene>
<sequence length="81" mass="9666">MLRRPREPTRSATLVRWCGRIVFKLDYSTENGLLVLCKNMYGEDYKPCNYFKLAYKELCPVFLVEKWTDEVEEGTFPYKLC</sequence>
<dbReference type="InterPro" id="IPR048280">
    <property type="entry name" value="COX6B-like"/>
</dbReference>
<protein>
    <submittedName>
        <fullName evidence="4">Uncharacterized protein</fullName>
    </submittedName>
</protein>
<evidence type="ECO:0000313" key="5">
    <source>
        <dbReference type="Proteomes" id="UP000281553"/>
    </source>
</evidence>
<dbReference type="SUPFAM" id="SSF47694">
    <property type="entry name" value="Cytochrome c oxidase subunit h"/>
    <property type="match status" value="1"/>
</dbReference>
<accession>A0A3P7N1U8</accession>
<keyword evidence="3" id="KW-1015">Disulfide bond</keyword>
<evidence type="ECO:0000313" key="4">
    <source>
        <dbReference type="EMBL" id="VDN36234.1"/>
    </source>
</evidence>
<dbReference type="InterPro" id="IPR003213">
    <property type="entry name" value="Cyt_c_oxidase_su6B"/>
</dbReference>
<keyword evidence="5" id="KW-1185">Reference proteome</keyword>
<name>A0A3P7N1U8_DIBLA</name>
<dbReference type="Gene3D" id="1.10.10.140">
    <property type="entry name" value="Cytochrome c oxidase, subunit VIb"/>
    <property type="match status" value="1"/>
</dbReference>
<dbReference type="GO" id="GO:0045277">
    <property type="term" value="C:respiratory chain complex IV"/>
    <property type="evidence" value="ECO:0007669"/>
    <property type="project" value="InterPro"/>
</dbReference>
<evidence type="ECO:0000256" key="1">
    <source>
        <dbReference type="ARBA" id="ARBA00004173"/>
    </source>
</evidence>
<evidence type="ECO:0000256" key="3">
    <source>
        <dbReference type="ARBA" id="ARBA00023157"/>
    </source>
</evidence>
<dbReference type="AlphaFoldDB" id="A0A3P7N1U8"/>
<keyword evidence="2" id="KW-0496">Mitochondrion</keyword>
<dbReference type="OrthoDB" id="1107506at2759"/>
<dbReference type="EMBL" id="UYRU01088521">
    <property type="protein sequence ID" value="VDN36234.1"/>
    <property type="molecule type" value="Genomic_DNA"/>
</dbReference>
<proteinExistence type="predicted"/>
<dbReference type="InterPro" id="IPR036549">
    <property type="entry name" value="CX6/COA6-like_sf"/>
</dbReference>
<dbReference type="PANTHER" id="PTHR11387">
    <property type="entry name" value="CYTOCHROME C OXIDASE SUBUNIT 6B"/>
    <property type="match status" value="1"/>
</dbReference>
<dbReference type="Proteomes" id="UP000281553">
    <property type="component" value="Unassembled WGS sequence"/>
</dbReference>
<evidence type="ECO:0000256" key="2">
    <source>
        <dbReference type="ARBA" id="ARBA00023128"/>
    </source>
</evidence>
<organism evidence="4 5">
    <name type="scientific">Dibothriocephalus latus</name>
    <name type="common">Fish tapeworm</name>
    <name type="synonym">Diphyllobothrium latum</name>
    <dbReference type="NCBI Taxonomy" id="60516"/>
    <lineage>
        <taxon>Eukaryota</taxon>
        <taxon>Metazoa</taxon>
        <taxon>Spiralia</taxon>
        <taxon>Lophotrochozoa</taxon>
        <taxon>Platyhelminthes</taxon>
        <taxon>Cestoda</taxon>
        <taxon>Eucestoda</taxon>
        <taxon>Diphyllobothriidea</taxon>
        <taxon>Diphyllobothriidae</taxon>
        <taxon>Dibothriocephalus</taxon>
    </lineage>
</organism>
<dbReference type="GO" id="GO:0005739">
    <property type="term" value="C:mitochondrion"/>
    <property type="evidence" value="ECO:0007669"/>
    <property type="project" value="UniProtKB-SubCell"/>
</dbReference>
<comment type="subcellular location">
    <subcellularLocation>
        <location evidence="1">Mitochondrion</location>
    </subcellularLocation>
</comment>
<dbReference type="Pfam" id="PF02297">
    <property type="entry name" value="COX6B"/>
    <property type="match status" value="1"/>
</dbReference>
<reference evidence="4 5" key="1">
    <citation type="submission" date="2018-11" db="EMBL/GenBank/DDBJ databases">
        <authorList>
            <consortium name="Pathogen Informatics"/>
        </authorList>
    </citation>
    <scope>NUCLEOTIDE SEQUENCE [LARGE SCALE GENOMIC DNA]</scope>
</reference>